<comment type="caution">
    <text evidence="3">The sequence shown here is derived from an EMBL/GenBank/DDBJ whole genome shotgun (WGS) entry which is preliminary data.</text>
</comment>
<accession>A0ABP6DR21</accession>
<evidence type="ECO:0000313" key="4">
    <source>
        <dbReference type="Proteomes" id="UP001500994"/>
    </source>
</evidence>
<protein>
    <submittedName>
        <fullName evidence="3">Relaxase/mobilization nuclease domain-containing protein</fullName>
    </submittedName>
</protein>
<dbReference type="Proteomes" id="UP001500994">
    <property type="component" value="Unassembled WGS sequence"/>
</dbReference>
<evidence type="ECO:0000256" key="1">
    <source>
        <dbReference type="SAM" id="MobiDB-lite"/>
    </source>
</evidence>
<proteinExistence type="predicted"/>
<dbReference type="Pfam" id="PF03432">
    <property type="entry name" value="Relaxase"/>
    <property type="match status" value="1"/>
</dbReference>
<dbReference type="RefSeq" id="WP_344573888.1">
    <property type="nucleotide sequence ID" value="NZ_BAAARK010000002.1"/>
</dbReference>
<feature type="region of interest" description="Disordered" evidence="1">
    <location>
        <begin position="519"/>
        <end position="558"/>
    </location>
</feature>
<sequence length="558" mass="61080">MVPDVSTGSSILGLINYLFGKGRREEHTDPHIVGAWDMAGAPDPGHDPNATYTQLARRLDHHVDLRTRDLGKKPPQHVWHCPVRAAPGDRYLTDAEWADVARRVVAATGIAPEGDEKACRWIAVRHAEDHIHILATTVRADGRRPRTNRDGWRAQKECRTIEAEFGLRRLKSGDLTAPKTPTGAERAKAERQGQEVSAREWLREQAYAVAAAVRSIEDYFTVLTSLGIQVKPRIGPETGEVTGYSLAAPGDIIFFGGSTLAPDLSYNRLTERLPTQEVANRPQQAADPADSWRRAETALRTARTVLDAGDDAVTQGHLDAYGDTLHNLARTTPGPQQPELQAAAQAFNRARRSAIRADHQAANGLRQAAKELAYAPNIPGGLAIAVVFAALHMARAAAKWHEQRGHQQQAAAAQEAFRHLQASCQQTAEPVLADLARRVPRPQTVQRFEAAVRQAVPEHADRILTDSAWPALATTLARAESAGHSPCRLLAEVSARRELDTAERPAEVLNWRIIAQPNRRAEAARRRSSAVGAPSVPGAPHPLATPVNIRPEERGRRR</sequence>
<feature type="region of interest" description="Disordered" evidence="1">
    <location>
        <begin position="173"/>
        <end position="192"/>
    </location>
</feature>
<dbReference type="EMBL" id="BAAARK010000002">
    <property type="protein sequence ID" value="GAA2650047.1"/>
    <property type="molecule type" value="Genomic_DNA"/>
</dbReference>
<dbReference type="InterPro" id="IPR005094">
    <property type="entry name" value="Endonuclease_MobA/VirD2"/>
</dbReference>
<organism evidence="3 4">
    <name type="scientific">Streptomyces lunalinharesii</name>
    <dbReference type="NCBI Taxonomy" id="333384"/>
    <lineage>
        <taxon>Bacteria</taxon>
        <taxon>Bacillati</taxon>
        <taxon>Actinomycetota</taxon>
        <taxon>Actinomycetes</taxon>
        <taxon>Kitasatosporales</taxon>
        <taxon>Streptomycetaceae</taxon>
        <taxon>Streptomyces</taxon>
    </lineage>
</organism>
<name>A0ABP6DR21_9ACTN</name>
<evidence type="ECO:0000259" key="2">
    <source>
        <dbReference type="Pfam" id="PF03432"/>
    </source>
</evidence>
<feature type="domain" description="MobA/VirD2-like nuclease" evidence="2">
    <location>
        <begin position="69"/>
        <end position="167"/>
    </location>
</feature>
<gene>
    <name evidence="3" type="ORF">GCM10009864_12200</name>
</gene>
<keyword evidence="4" id="KW-1185">Reference proteome</keyword>
<reference evidence="4" key="1">
    <citation type="journal article" date="2019" name="Int. J. Syst. Evol. Microbiol.">
        <title>The Global Catalogue of Microorganisms (GCM) 10K type strain sequencing project: providing services to taxonomists for standard genome sequencing and annotation.</title>
        <authorList>
            <consortium name="The Broad Institute Genomics Platform"/>
            <consortium name="The Broad Institute Genome Sequencing Center for Infectious Disease"/>
            <person name="Wu L."/>
            <person name="Ma J."/>
        </authorList>
    </citation>
    <scope>NUCLEOTIDE SEQUENCE [LARGE SCALE GENOMIC DNA]</scope>
    <source>
        <strain evidence="4">JCM 16374</strain>
    </source>
</reference>
<evidence type="ECO:0000313" key="3">
    <source>
        <dbReference type="EMBL" id="GAA2650047.1"/>
    </source>
</evidence>